<evidence type="ECO:0000256" key="3">
    <source>
        <dbReference type="ARBA" id="ARBA00023136"/>
    </source>
</evidence>
<dbReference type="GO" id="GO:0022857">
    <property type="term" value="F:transmembrane transporter activity"/>
    <property type="evidence" value="ECO:0007669"/>
    <property type="project" value="InterPro"/>
</dbReference>
<feature type="transmembrane region" description="Helical" evidence="4">
    <location>
        <begin position="324"/>
        <end position="343"/>
    </location>
</feature>
<feature type="transmembrane region" description="Helical" evidence="4">
    <location>
        <begin position="155"/>
        <end position="175"/>
    </location>
</feature>
<feature type="transmembrane region" description="Helical" evidence="4">
    <location>
        <begin position="117"/>
        <end position="134"/>
    </location>
</feature>
<evidence type="ECO:0000313" key="6">
    <source>
        <dbReference type="EMBL" id="KGJ94054.1"/>
    </source>
</evidence>
<comment type="caution">
    <text evidence="6">The sequence shown here is derived from an EMBL/GenBank/DDBJ whole genome shotgun (WGS) entry which is preliminary data.</text>
</comment>
<sequence>MLTNILITITLLLITAFILSRIFILPRNIWLLFIAQPLVMSASPIIVFIGGILSSKMANDPSLATLPITLMILGVAAGSIPAAMLAKNKGRKFAVYTGLSCSLIAVIIALISAKLALFSLFCFASLLIGIGGAFTQQLRFAAIESSLHKEDVPKILSILMLSGVFAAFLGPEVAVAGKDWLNSPYGYVGSFLFLAALILCAMFMMLAFKNPPLTSNETSGEPRALSVIIKQPIFLIAVCTATIGFALMSYLMTATPISMHHMQGHSLQETKWVIQSHIAAMYIPSLFTPWLVKYLKLKGLMLIGTVIYAIVALIALSGHEVMHYWWALILLGIGWNFLFLTGTSLLPESYHASERHNVQATNDFILFGFQAAGSLLAGWVLFNAGWHWVVITSLPFILILFSVVAFYHRHQKQLVTNHSTNN</sequence>
<dbReference type="OrthoDB" id="8558006at2"/>
<proteinExistence type="predicted"/>
<reference evidence="6 7" key="1">
    <citation type="submission" date="2014-08" db="EMBL/GenBank/DDBJ databases">
        <title>Genomic and Phenotypic Diversity of Colwellia psychrerythraea strains from Disparate Marine Basins.</title>
        <authorList>
            <person name="Techtmann S.M."/>
            <person name="Stelling S.C."/>
            <person name="Utturkar S.M."/>
            <person name="Alshibli N."/>
            <person name="Harris A."/>
            <person name="Brown S.D."/>
            <person name="Hazen T.C."/>
        </authorList>
    </citation>
    <scope>NUCLEOTIDE SEQUENCE [LARGE SCALE GENOMIC DNA]</scope>
    <source>
        <strain evidence="6 7">ND2E</strain>
    </source>
</reference>
<evidence type="ECO:0000256" key="1">
    <source>
        <dbReference type="ARBA" id="ARBA00022692"/>
    </source>
</evidence>
<dbReference type="Proteomes" id="UP000029843">
    <property type="component" value="Unassembled WGS sequence"/>
</dbReference>
<feature type="transmembrane region" description="Helical" evidence="4">
    <location>
        <begin position="187"/>
        <end position="208"/>
    </location>
</feature>
<dbReference type="PANTHER" id="PTHR23534:SF1">
    <property type="entry name" value="MAJOR FACILITATOR SUPERFAMILY PROTEIN"/>
    <property type="match status" value="1"/>
</dbReference>
<dbReference type="InterPro" id="IPR011701">
    <property type="entry name" value="MFS"/>
</dbReference>
<dbReference type="Pfam" id="PF07690">
    <property type="entry name" value="MFS_1"/>
    <property type="match status" value="1"/>
</dbReference>
<keyword evidence="2 4" id="KW-1133">Transmembrane helix</keyword>
<dbReference type="PROSITE" id="PS50850">
    <property type="entry name" value="MFS"/>
    <property type="match status" value="1"/>
</dbReference>
<protein>
    <submittedName>
        <fullName evidence="6">Major facilitator superfamily MFS_1</fullName>
    </submittedName>
</protein>
<feature type="transmembrane region" description="Helical" evidence="4">
    <location>
        <begin position="272"/>
        <end position="292"/>
    </location>
</feature>
<dbReference type="SUPFAM" id="SSF103473">
    <property type="entry name" value="MFS general substrate transporter"/>
    <property type="match status" value="1"/>
</dbReference>
<dbReference type="InterPro" id="IPR036259">
    <property type="entry name" value="MFS_trans_sf"/>
</dbReference>
<feature type="transmembrane region" description="Helical" evidence="4">
    <location>
        <begin position="6"/>
        <end position="24"/>
    </location>
</feature>
<feature type="transmembrane region" description="Helical" evidence="4">
    <location>
        <begin position="65"/>
        <end position="86"/>
    </location>
</feature>
<evidence type="ECO:0000259" key="5">
    <source>
        <dbReference type="PROSITE" id="PS50850"/>
    </source>
</evidence>
<keyword evidence="3 4" id="KW-0472">Membrane</keyword>
<gene>
    <name evidence="6" type="ORF">ND2E_1987</name>
</gene>
<feature type="transmembrane region" description="Helical" evidence="4">
    <location>
        <begin position="299"/>
        <end position="318"/>
    </location>
</feature>
<evidence type="ECO:0000313" key="7">
    <source>
        <dbReference type="Proteomes" id="UP000029843"/>
    </source>
</evidence>
<dbReference type="AlphaFoldDB" id="A0A099KTG2"/>
<dbReference type="PANTHER" id="PTHR23534">
    <property type="entry name" value="MFS PERMEASE"/>
    <property type="match status" value="1"/>
</dbReference>
<dbReference type="RefSeq" id="WP_052056266.1">
    <property type="nucleotide sequence ID" value="NZ_JQED01000007.1"/>
</dbReference>
<feature type="transmembrane region" description="Helical" evidence="4">
    <location>
        <begin position="233"/>
        <end position="252"/>
    </location>
</feature>
<accession>A0A099KTG2</accession>
<evidence type="ECO:0000256" key="4">
    <source>
        <dbReference type="SAM" id="Phobius"/>
    </source>
</evidence>
<name>A0A099KTG2_COLPS</name>
<organism evidence="6 7">
    <name type="scientific">Colwellia psychrerythraea</name>
    <name type="common">Vibrio psychroerythus</name>
    <dbReference type="NCBI Taxonomy" id="28229"/>
    <lineage>
        <taxon>Bacteria</taxon>
        <taxon>Pseudomonadati</taxon>
        <taxon>Pseudomonadota</taxon>
        <taxon>Gammaproteobacteria</taxon>
        <taxon>Alteromonadales</taxon>
        <taxon>Colwelliaceae</taxon>
        <taxon>Colwellia</taxon>
    </lineage>
</organism>
<evidence type="ECO:0000256" key="2">
    <source>
        <dbReference type="ARBA" id="ARBA00022989"/>
    </source>
</evidence>
<feature type="transmembrane region" description="Helical" evidence="4">
    <location>
        <begin position="364"/>
        <end position="382"/>
    </location>
</feature>
<keyword evidence="1 4" id="KW-0812">Transmembrane</keyword>
<feature type="domain" description="Major facilitator superfamily (MFS) profile" evidence="5">
    <location>
        <begin position="225"/>
        <end position="422"/>
    </location>
</feature>
<feature type="transmembrane region" description="Helical" evidence="4">
    <location>
        <begin position="388"/>
        <end position="407"/>
    </location>
</feature>
<feature type="transmembrane region" description="Helical" evidence="4">
    <location>
        <begin position="31"/>
        <end position="53"/>
    </location>
</feature>
<dbReference type="PATRIC" id="fig|28229.4.peg.1010"/>
<dbReference type="Gene3D" id="1.20.1250.20">
    <property type="entry name" value="MFS general substrate transporter like domains"/>
    <property type="match status" value="1"/>
</dbReference>
<dbReference type="EMBL" id="JQED01000007">
    <property type="protein sequence ID" value="KGJ94054.1"/>
    <property type="molecule type" value="Genomic_DNA"/>
</dbReference>
<dbReference type="InterPro" id="IPR020846">
    <property type="entry name" value="MFS_dom"/>
</dbReference>
<feature type="transmembrane region" description="Helical" evidence="4">
    <location>
        <begin position="93"/>
        <end position="111"/>
    </location>
</feature>